<dbReference type="PANTHER" id="PTHR30055:SF187">
    <property type="entry name" value="TRANSCRIPTIONAL REGULATORY PROTEIN"/>
    <property type="match status" value="1"/>
</dbReference>
<dbReference type="GO" id="GO:0000976">
    <property type="term" value="F:transcription cis-regulatory region binding"/>
    <property type="evidence" value="ECO:0007669"/>
    <property type="project" value="TreeGrafter"/>
</dbReference>
<name>B8FFC6_DESAL</name>
<dbReference type="InterPro" id="IPR001647">
    <property type="entry name" value="HTH_TetR"/>
</dbReference>
<accession>B8FFC6</accession>
<feature type="DNA-binding region" description="H-T-H motif" evidence="2">
    <location>
        <begin position="35"/>
        <end position="54"/>
    </location>
</feature>
<keyword evidence="1 2" id="KW-0238">DNA-binding</keyword>
<dbReference type="KEGG" id="dal:Dalk_2493"/>
<evidence type="ECO:0000313" key="5">
    <source>
        <dbReference type="Proteomes" id="UP000000739"/>
    </source>
</evidence>
<dbReference type="InterPro" id="IPR050109">
    <property type="entry name" value="HTH-type_TetR-like_transc_reg"/>
</dbReference>
<sequence>MATTRKPNKATPKRKRRIILAALEIFNEKGFTDATMQEIRQRSGASYGSVYHHFKSKELLAAAVYMEGLKDYQEGMVAFLEERPDAEEGLRGMVGRHLDWIASNPAWAKFLLNMRHADFMQDSEDHIRTANQDFIPAIGLFFDKHMAAGKLRPIPRDVGISMILGPCQEFTRLWVQGIAYTDMDQAKELIGYAAWQAMKAQHKQGGRHEQAGCHKQKGLEGIVVHGLDDS</sequence>
<dbReference type="InterPro" id="IPR023772">
    <property type="entry name" value="DNA-bd_HTH_TetR-type_CS"/>
</dbReference>
<dbReference type="PANTHER" id="PTHR30055">
    <property type="entry name" value="HTH-TYPE TRANSCRIPTIONAL REGULATOR RUTR"/>
    <property type="match status" value="1"/>
</dbReference>
<evidence type="ECO:0000256" key="1">
    <source>
        <dbReference type="ARBA" id="ARBA00023125"/>
    </source>
</evidence>
<gene>
    <name evidence="4" type="ordered locus">Dalk_2493</name>
</gene>
<organism evidence="4 5">
    <name type="scientific">Desulfatibacillum aliphaticivorans</name>
    <dbReference type="NCBI Taxonomy" id="218208"/>
    <lineage>
        <taxon>Bacteria</taxon>
        <taxon>Pseudomonadati</taxon>
        <taxon>Thermodesulfobacteriota</taxon>
        <taxon>Desulfobacteria</taxon>
        <taxon>Desulfobacterales</taxon>
        <taxon>Desulfatibacillaceae</taxon>
        <taxon>Desulfatibacillum</taxon>
    </lineage>
</organism>
<dbReference type="PROSITE" id="PS01081">
    <property type="entry name" value="HTH_TETR_1"/>
    <property type="match status" value="1"/>
</dbReference>
<reference evidence="4 5" key="1">
    <citation type="journal article" date="2012" name="Environ. Microbiol.">
        <title>The genome sequence of Desulfatibacillum alkenivorans AK-01: a blueprint for anaerobic alkane oxidation.</title>
        <authorList>
            <person name="Callaghan A.V."/>
            <person name="Morris B.E."/>
            <person name="Pereira I.A."/>
            <person name="McInerney M.J."/>
            <person name="Austin R.N."/>
            <person name="Groves J.T."/>
            <person name="Kukor J.J."/>
            <person name="Suflita J.M."/>
            <person name="Young L.Y."/>
            <person name="Zylstra G.J."/>
            <person name="Wawrik B."/>
        </authorList>
    </citation>
    <scope>NUCLEOTIDE SEQUENCE [LARGE SCALE GENOMIC DNA]</scope>
    <source>
        <strain evidence="4 5">AK-01</strain>
    </source>
</reference>
<dbReference type="Gene3D" id="1.10.357.10">
    <property type="entry name" value="Tetracycline Repressor, domain 2"/>
    <property type="match status" value="1"/>
</dbReference>
<dbReference type="RefSeq" id="WP_015947260.1">
    <property type="nucleotide sequence ID" value="NC_011768.1"/>
</dbReference>
<dbReference type="HOGENOM" id="CLU_069356_12_9_7"/>
<dbReference type="Proteomes" id="UP000000739">
    <property type="component" value="Chromosome"/>
</dbReference>
<evidence type="ECO:0000313" key="4">
    <source>
        <dbReference type="EMBL" id="ACL04186.1"/>
    </source>
</evidence>
<dbReference type="InterPro" id="IPR009057">
    <property type="entry name" value="Homeodomain-like_sf"/>
</dbReference>
<dbReference type="eggNOG" id="COG1309">
    <property type="taxonomic scope" value="Bacteria"/>
</dbReference>
<dbReference type="InterPro" id="IPR036271">
    <property type="entry name" value="Tet_transcr_reg_TetR-rel_C_sf"/>
</dbReference>
<dbReference type="Pfam" id="PF00440">
    <property type="entry name" value="TetR_N"/>
    <property type="match status" value="1"/>
</dbReference>
<evidence type="ECO:0000256" key="2">
    <source>
        <dbReference type="PROSITE-ProRule" id="PRU00335"/>
    </source>
</evidence>
<dbReference type="EMBL" id="CP001322">
    <property type="protein sequence ID" value="ACL04186.1"/>
    <property type="molecule type" value="Genomic_DNA"/>
</dbReference>
<dbReference type="SUPFAM" id="SSF48498">
    <property type="entry name" value="Tetracyclin repressor-like, C-terminal domain"/>
    <property type="match status" value="1"/>
</dbReference>
<dbReference type="AlphaFoldDB" id="B8FFC6"/>
<evidence type="ECO:0000259" key="3">
    <source>
        <dbReference type="PROSITE" id="PS50977"/>
    </source>
</evidence>
<dbReference type="GO" id="GO:0003700">
    <property type="term" value="F:DNA-binding transcription factor activity"/>
    <property type="evidence" value="ECO:0007669"/>
    <property type="project" value="TreeGrafter"/>
</dbReference>
<dbReference type="SUPFAM" id="SSF46689">
    <property type="entry name" value="Homeodomain-like"/>
    <property type="match status" value="1"/>
</dbReference>
<dbReference type="PRINTS" id="PR00455">
    <property type="entry name" value="HTHTETR"/>
</dbReference>
<proteinExistence type="predicted"/>
<dbReference type="PROSITE" id="PS50977">
    <property type="entry name" value="HTH_TETR_2"/>
    <property type="match status" value="1"/>
</dbReference>
<keyword evidence="5" id="KW-1185">Reference proteome</keyword>
<feature type="domain" description="HTH tetR-type" evidence="3">
    <location>
        <begin position="12"/>
        <end position="72"/>
    </location>
</feature>
<protein>
    <submittedName>
        <fullName evidence="4">Transcriptional regulator, TetR family</fullName>
    </submittedName>
</protein>